<dbReference type="Proteomes" id="UP000799770">
    <property type="component" value="Unassembled WGS sequence"/>
</dbReference>
<evidence type="ECO:0000256" key="1">
    <source>
        <dbReference type="SAM" id="Phobius"/>
    </source>
</evidence>
<reference evidence="2" key="1">
    <citation type="journal article" date="2020" name="Stud. Mycol.">
        <title>101 Dothideomycetes genomes: a test case for predicting lifestyles and emergence of pathogens.</title>
        <authorList>
            <person name="Haridas S."/>
            <person name="Albert R."/>
            <person name="Binder M."/>
            <person name="Bloem J."/>
            <person name="Labutti K."/>
            <person name="Salamov A."/>
            <person name="Andreopoulos B."/>
            <person name="Baker S."/>
            <person name="Barry K."/>
            <person name="Bills G."/>
            <person name="Bluhm B."/>
            <person name="Cannon C."/>
            <person name="Castanera R."/>
            <person name="Culley D."/>
            <person name="Daum C."/>
            <person name="Ezra D."/>
            <person name="Gonzalez J."/>
            <person name="Henrissat B."/>
            <person name="Kuo A."/>
            <person name="Liang C."/>
            <person name="Lipzen A."/>
            <person name="Lutzoni F."/>
            <person name="Magnuson J."/>
            <person name="Mondo S."/>
            <person name="Nolan M."/>
            <person name="Ohm R."/>
            <person name="Pangilinan J."/>
            <person name="Park H.-J."/>
            <person name="Ramirez L."/>
            <person name="Alfaro M."/>
            <person name="Sun H."/>
            <person name="Tritt A."/>
            <person name="Yoshinaga Y."/>
            <person name="Zwiers L.-H."/>
            <person name="Turgeon B."/>
            <person name="Goodwin S."/>
            <person name="Spatafora J."/>
            <person name="Crous P."/>
            <person name="Grigoriev I."/>
        </authorList>
    </citation>
    <scope>NUCLEOTIDE SEQUENCE</scope>
    <source>
        <strain evidence="2">CBS 627.86</strain>
    </source>
</reference>
<dbReference type="EMBL" id="ML977320">
    <property type="protein sequence ID" value="KAF2116914.1"/>
    <property type="molecule type" value="Genomic_DNA"/>
</dbReference>
<accession>A0A6A5ZCZ1</accession>
<evidence type="ECO:0000313" key="3">
    <source>
        <dbReference type="Proteomes" id="UP000799770"/>
    </source>
</evidence>
<evidence type="ECO:0000313" key="2">
    <source>
        <dbReference type="EMBL" id="KAF2116914.1"/>
    </source>
</evidence>
<keyword evidence="1" id="KW-0812">Transmembrane</keyword>
<feature type="transmembrane region" description="Helical" evidence="1">
    <location>
        <begin position="70"/>
        <end position="89"/>
    </location>
</feature>
<gene>
    <name evidence="2" type="ORF">BDV96DRAFT_573077</name>
</gene>
<proteinExistence type="predicted"/>
<organism evidence="2 3">
    <name type="scientific">Lophiotrema nucula</name>
    <dbReference type="NCBI Taxonomy" id="690887"/>
    <lineage>
        <taxon>Eukaryota</taxon>
        <taxon>Fungi</taxon>
        <taxon>Dikarya</taxon>
        <taxon>Ascomycota</taxon>
        <taxon>Pezizomycotina</taxon>
        <taxon>Dothideomycetes</taxon>
        <taxon>Pleosporomycetidae</taxon>
        <taxon>Pleosporales</taxon>
        <taxon>Lophiotremataceae</taxon>
        <taxon>Lophiotrema</taxon>
    </lineage>
</organism>
<dbReference type="AlphaFoldDB" id="A0A6A5ZCZ1"/>
<name>A0A6A5ZCZ1_9PLEO</name>
<keyword evidence="3" id="KW-1185">Reference proteome</keyword>
<feature type="transmembrane region" description="Helical" evidence="1">
    <location>
        <begin position="33"/>
        <end position="58"/>
    </location>
</feature>
<keyword evidence="1" id="KW-0472">Membrane</keyword>
<protein>
    <submittedName>
        <fullName evidence="2">Uncharacterized protein</fullName>
    </submittedName>
</protein>
<keyword evidence="1" id="KW-1133">Transmembrane helix</keyword>
<sequence>MFIRFSVDKRRHDDPGLGGEVRDEGVYVEGLCWGAGFGVLGVGVGGGGGFWVVVVVVVVEGRWRSDGAQLFWLGGAVGRAGGVCVLVRIRG</sequence>